<proteinExistence type="predicted"/>
<dbReference type="AlphaFoldDB" id="X0UJ74"/>
<comment type="caution">
    <text evidence="1">The sequence shown here is derived from an EMBL/GenBank/DDBJ whole genome shotgun (WGS) entry which is preliminary data.</text>
</comment>
<reference evidence="1" key="1">
    <citation type="journal article" date="2014" name="Front. Microbiol.">
        <title>High frequency of phylogenetically diverse reductive dehalogenase-homologous genes in deep subseafloor sedimentary metagenomes.</title>
        <authorList>
            <person name="Kawai M."/>
            <person name="Futagami T."/>
            <person name="Toyoda A."/>
            <person name="Takaki Y."/>
            <person name="Nishi S."/>
            <person name="Hori S."/>
            <person name="Arai W."/>
            <person name="Tsubouchi T."/>
            <person name="Morono Y."/>
            <person name="Uchiyama I."/>
            <person name="Ito T."/>
            <person name="Fujiyama A."/>
            <person name="Inagaki F."/>
            <person name="Takami H."/>
        </authorList>
    </citation>
    <scope>NUCLEOTIDE SEQUENCE</scope>
    <source>
        <strain evidence="1">Expedition CK06-06</strain>
    </source>
</reference>
<feature type="non-terminal residue" evidence="1">
    <location>
        <position position="114"/>
    </location>
</feature>
<dbReference type="InterPro" id="IPR027417">
    <property type="entry name" value="P-loop_NTPase"/>
</dbReference>
<evidence type="ECO:0000313" key="1">
    <source>
        <dbReference type="EMBL" id="GAG05660.1"/>
    </source>
</evidence>
<gene>
    <name evidence="1" type="ORF">S01H1_34687</name>
</gene>
<organism evidence="1">
    <name type="scientific">marine sediment metagenome</name>
    <dbReference type="NCBI Taxonomy" id="412755"/>
    <lineage>
        <taxon>unclassified sequences</taxon>
        <taxon>metagenomes</taxon>
        <taxon>ecological metagenomes</taxon>
    </lineage>
</organism>
<dbReference type="SUPFAM" id="SSF52540">
    <property type="entry name" value="P-loop containing nucleoside triphosphate hydrolases"/>
    <property type="match status" value="1"/>
</dbReference>
<dbReference type="EMBL" id="BARS01021618">
    <property type="protein sequence ID" value="GAG05660.1"/>
    <property type="molecule type" value="Genomic_DNA"/>
</dbReference>
<sequence length="114" mass="13013">MLIIEGSDCLGKTTLAKKIVLKMMEKGYPTIYSHMGRPNEQLFDFFLDYKKMINPCAVMDRFHLGGLAYHHGKISPPRLEIINAWIRSVGGLIVVLYAGNGIQYRERLKNDERG</sequence>
<evidence type="ECO:0008006" key="2">
    <source>
        <dbReference type="Google" id="ProtNLM"/>
    </source>
</evidence>
<dbReference type="Gene3D" id="3.40.50.300">
    <property type="entry name" value="P-loop containing nucleotide triphosphate hydrolases"/>
    <property type="match status" value="1"/>
</dbReference>
<protein>
    <recommendedName>
        <fullName evidence="2">Thymidylate kinase-like domain-containing protein</fullName>
    </recommendedName>
</protein>
<accession>X0UJ74</accession>
<name>X0UJ74_9ZZZZ</name>